<gene>
    <name evidence="2" type="ORF">A3G99_00020</name>
</gene>
<comment type="caution">
    <text evidence="2">The sequence shown here is derived from an EMBL/GenBank/DDBJ whole genome shotgun (WGS) entry which is preliminary data.</text>
</comment>
<dbReference type="InterPro" id="IPR027434">
    <property type="entry name" value="Homing_endonucl"/>
</dbReference>
<dbReference type="InterPro" id="IPR004860">
    <property type="entry name" value="LAGLIDADG_dom"/>
</dbReference>
<proteinExistence type="predicted"/>
<accession>A0A1G2US67</accession>
<dbReference type="Gene3D" id="3.10.28.10">
    <property type="entry name" value="Homing endonucleases"/>
    <property type="match status" value="2"/>
</dbReference>
<evidence type="ECO:0000313" key="3">
    <source>
        <dbReference type="Proteomes" id="UP000176558"/>
    </source>
</evidence>
<organism evidence="2 3">
    <name type="scientific">Candidatus Zambryskibacteria bacterium RIFCSPLOWO2_12_FULL_39_23</name>
    <dbReference type="NCBI Taxonomy" id="1802776"/>
    <lineage>
        <taxon>Bacteria</taxon>
        <taxon>Candidatus Zambryskiibacteriota</taxon>
    </lineage>
</organism>
<protein>
    <recommendedName>
        <fullName evidence="1">Homing endonuclease LAGLIDADG domain-containing protein</fullName>
    </recommendedName>
</protein>
<evidence type="ECO:0000259" key="1">
    <source>
        <dbReference type="Pfam" id="PF03161"/>
    </source>
</evidence>
<reference evidence="2 3" key="1">
    <citation type="journal article" date="2016" name="Nat. Commun.">
        <title>Thousands of microbial genomes shed light on interconnected biogeochemical processes in an aquifer system.</title>
        <authorList>
            <person name="Anantharaman K."/>
            <person name="Brown C.T."/>
            <person name="Hug L.A."/>
            <person name="Sharon I."/>
            <person name="Castelle C.J."/>
            <person name="Probst A.J."/>
            <person name="Thomas B.C."/>
            <person name="Singh A."/>
            <person name="Wilkins M.J."/>
            <person name="Karaoz U."/>
            <person name="Brodie E.L."/>
            <person name="Williams K.H."/>
            <person name="Hubbard S.S."/>
            <person name="Banfield J.F."/>
        </authorList>
    </citation>
    <scope>NUCLEOTIDE SEQUENCE [LARGE SCALE GENOMIC DNA]</scope>
</reference>
<dbReference type="AlphaFoldDB" id="A0A1G2US67"/>
<dbReference type="EMBL" id="MHWT01000020">
    <property type="protein sequence ID" value="OHB12211.1"/>
    <property type="molecule type" value="Genomic_DNA"/>
</dbReference>
<sequence>MSLTERQKEIVVGTLLGDGYLEHDGFKASRLQIKQSERKKDYVFWLYNEFQNLVKTPPKQRKDNGQWYFSTRSLVELDFFRNLFYGSGSKSVPATIKKLPVSSLSLAVWFMDDGTLDYRVKSHYSFSFSTDSFSQSDVRLLQEVLYEKFKIKTSIQTPSCRGKKYIKLYVGKDGRDIFLSTIQPYILSCFDYKLPQIILDPSETDLEKV</sequence>
<dbReference type="SUPFAM" id="SSF55608">
    <property type="entry name" value="Homing endonucleases"/>
    <property type="match status" value="1"/>
</dbReference>
<dbReference type="Proteomes" id="UP000176558">
    <property type="component" value="Unassembled WGS sequence"/>
</dbReference>
<dbReference type="Pfam" id="PF03161">
    <property type="entry name" value="LAGLIDADG_2"/>
    <property type="match status" value="1"/>
</dbReference>
<dbReference type="GO" id="GO:0004519">
    <property type="term" value="F:endonuclease activity"/>
    <property type="evidence" value="ECO:0007669"/>
    <property type="project" value="InterPro"/>
</dbReference>
<feature type="domain" description="Homing endonuclease LAGLIDADG" evidence="1">
    <location>
        <begin position="8"/>
        <end position="157"/>
    </location>
</feature>
<name>A0A1G2US67_9BACT</name>
<evidence type="ECO:0000313" key="2">
    <source>
        <dbReference type="EMBL" id="OHB12211.1"/>
    </source>
</evidence>